<accession>A0A0E9XBV6</accession>
<evidence type="ECO:0000313" key="1">
    <source>
        <dbReference type="EMBL" id="JAH99300.1"/>
    </source>
</evidence>
<reference evidence="1" key="2">
    <citation type="journal article" date="2015" name="Fish Shellfish Immunol.">
        <title>Early steps in the European eel (Anguilla anguilla)-Vibrio vulnificus interaction in the gills: Role of the RtxA13 toxin.</title>
        <authorList>
            <person name="Callol A."/>
            <person name="Pajuelo D."/>
            <person name="Ebbesson L."/>
            <person name="Teles M."/>
            <person name="MacKenzie S."/>
            <person name="Amaro C."/>
        </authorList>
    </citation>
    <scope>NUCLEOTIDE SEQUENCE</scope>
</reference>
<protein>
    <submittedName>
        <fullName evidence="1">Uncharacterized protein</fullName>
    </submittedName>
</protein>
<organism evidence="1">
    <name type="scientific">Anguilla anguilla</name>
    <name type="common">European freshwater eel</name>
    <name type="synonym">Muraena anguilla</name>
    <dbReference type="NCBI Taxonomy" id="7936"/>
    <lineage>
        <taxon>Eukaryota</taxon>
        <taxon>Metazoa</taxon>
        <taxon>Chordata</taxon>
        <taxon>Craniata</taxon>
        <taxon>Vertebrata</taxon>
        <taxon>Euteleostomi</taxon>
        <taxon>Actinopterygii</taxon>
        <taxon>Neopterygii</taxon>
        <taxon>Teleostei</taxon>
        <taxon>Anguilliformes</taxon>
        <taxon>Anguillidae</taxon>
        <taxon>Anguilla</taxon>
    </lineage>
</organism>
<sequence>MAGLLPFFCWTEH</sequence>
<reference evidence="1" key="1">
    <citation type="submission" date="2014-11" db="EMBL/GenBank/DDBJ databases">
        <authorList>
            <person name="Amaro Gonzalez C."/>
        </authorList>
    </citation>
    <scope>NUCLEOTIDE SEQUENCE</scope>
</reference>
<dbReference type="EMBL" id="GBXM01009277">
    <property type="protein sequence ID" value="JAH99300.1"/>
    <property type="molecule type" value="Transcribed_RNA"/>
</dbReference>
<name>A0A0E9XBV6_ANGAN</name>
<proteinExistence type="predicted"/>